<comment type="caution">
    <text evidence="2">The sequence shown here is derived from an EMBL/GenBank/DDBJ whole genome shotgun (WGS) entry which is preliminary data.</text>
</comment>
<gene>
    <name evidence="2" type="ORF">X805_21990</name>
</gene>
<keyword evidence="1" id="KW-0472">Membrane</keyword>
<dbReference type="Pfam" id="PF16137">
    <property type="entry name" value="DUF4845"/>
    <property type="match status" value="1"/>
</dbReference>
<dbReference type="Proteomes" id="UP000026714">
    <property type="component" value="Unassembled WGS sequence"/>
</dbReference>
<evidence type="ECO:0000256" key="1">
    <source>
        <dbReference type="SAM" id="Phobius"/>
    </source>
</evidence>
<evidence type="ECO:0000313" key="2">
    <source>
        <dbReference type="EMBL" id="KDB52221.1"/>
    </source>
</evidence>
<evidence type="ECO:0008006" key="4">
    <source>
        <dbReference type="Google" id="ProtNLM"/>
    </source>
</evidence>
<dbReference type="InterPro" id="IPR032314">
    <property type="entry name" value="DUF4845"/>
</dbReference>
<feature type="transmembrane region" description="Helical" evidence="1">
    <location>
        <begin position="12"/>
        <end position="34"/>
    </location>
</feature>
<keyword evidence="1" id="KW-0812">Transmembrane</keyword>
<evidence type="ECO:0000313" key="3">
    <source>
        <dbReference type="Proteomes" id="UP000026714"/>
    </source>
</evidence>
<keyword evidence="1" id="KW-1133">Transmembrane helix</keyword>
<keyword evidence="3" id="KW-1185">Reference proteome</keyword>
<name>A0A059KL81_9BURK</name>
<sequence>MNARLPHARSQRGITLIGLVFWAVLISSVALLAMRVIPTVNEYLTIKRVVTRIASSGASTVPGIRAEFDKIKSVEYAISTISGEDLDVTKDNDRIVISFAYAKEIDLFGPVALLIRYNGRSQ</sequence>
<reference evidence="2 3" key="1">
    <citation type="journal article" date="2014" name="FEMS Microbiol. Ecol.">
        <title>Sphaerotilus natans encrusted with nanoball-shaped Fe(III) oxide minerals formed by nitrate-reducing mixotrophic Fe(II) oxidation.</title>
        <authorList>
            <person name="Park S."/>
            <person name="Kim D.H."/>
            <person name="Lee J.H."/>
            <person name="Hur H.G."/>
        </authorList>
    </citation>
    <scope>NUCLEOTIDE SEQUENCE [LARGE SCALE GENOMIC DNA]</scope>
    <source>
        <strain evidence="2 3">DSM 6575</strain>
    </source>
</reference>
<dbReference type="RefSeq" id="WP_037481769.1">
    <property type="nucleotide sequence ID" value="NZ_AZRA01000054.1"/>
</dbReference>
<dbReference type="STRING" id="34103.SAMN05421778_113107"/>
<protein>
    <recommendedName>
        <fullName evidence="4">DUF4845 domain-containing protein</fullName>
    </recommendedName>
</protein>
<accession>A0A059KL81</accession>
<organism evidence="2 3">
    <name type="scientific">Sphaerotilus natans subsp. natans DSM 6575</name>
    <dbReference type="NCBI Taxonomy" id="1286631"/>
    <lineage>
        <taxon>Bacteria</taxon>
        <taxon>Pseudomonadati</taxon>
        <taxon>Pseudomonadota</taxon>
        <taxon>Betaproteobacteria</taxon>
        <taxon>Burkholderiales</taxon>
        <taxon>Sphaerotilaceae</taxon>
        <taxon>Sphaerotilus</taxon>
    </lineage>
</organism>
<dbReference type="AlphaFoldDB" id="A0A059KL81"/>
<dbReference type="EMBL" id="AZRA01000054">
    <property type="protein sequence ID" value="KDB52221.1"/>
    <property type="molecule type" value="Genomic_DNA"/>
</dbReference>
<dbReference type="eggNOG" id="COG4969">
    <property type="taxonomic scope" value="Bacteria"/>
</dbReference>
<proteinExistence type="predicted"/>